<dbReference type="PANTHER" id="PTHR44749">
    <property type="entry name" value="SUPPRESSOR OF RPS4-RLD 1"/>
    <property type="match status" value="1"/>
</dbReference>
<dbReference type="InterPro" id="IPR019734">
    <property type="entry name" value="TPR_rpt"/>
</dbReference>
<dbReference type="Proteomes" id="UP001341281">
    <property type="component" value="Chromosome 03"/>
</dbReference>
<dbReference type="EMBL" id="CP144747">
    <property type="protein sequence ID" value="WVZ61478.1"/>
    <property type="molecule type" value="Genomic_DNA"/>
</dbReference>
<dbReference type="PANTHER" id="PTHR44749:SF1">
    <property type="entry name" value="TETRATRICOPEPTIDE-LIKE HELICAL DOMAIN-CONTAINING PROTEIN"/>
    <property type="match status" value="1"/>
</dbReference>
<evidence type="ECO:0000313" key="3">
    <source>
        <dbReference type="EMBL" id="WVZ61478.1"/>
    </source>
</evidence>
<name>A0AAQ3SVE8_PASNO</name>
<protein>
    <recommendedName>
        <fullName evidence="5">Suppressor of RPS4-RLD 1</fullName>
    </recommendedName>
</protein>
<feature type="region of interest" description="Disordered" evidence="2">
    <location>
        <begin position="690"/>
        <end position="712"/>
    </location>
</feature>
<feature type="region of interest" description="Disordered" evidence="2">
    <location>
        <begin position="175"/>
        <end position="245"/>
    </location>
</feature>
<proteinExistence type="predicted"/>
<dbReference type="Pfam" id="PF13181">
    <property type="entry name" value="TPR_8"/>
    <property type="match status" value="1"/>
</dbReference>
<keyword evidence="1" id="KW-0802">TPR repeat</keyword>
<feature type="repeat" description="TPR" evidence="1">
    <location>
        <begin position="334"/>
        <end position="367"/>
    </location>
</feature>
<feature type="compositionally biased region" description="Low complexity" evidence="2">
    <location>
        <begin position="697"/>
        <end position="709"/>
    </location>
</feature>
<evidence type="ECO:0000256" key="2">
    <source>
        <dbReference type="SAM" id="MobiDB-lite"/>
    </source>
</evidence>
<dbReference type="Pfam" id="PF13432">
    <property type="entry name" value="TPR_16"/>
    <property type="match status" value="1"/>
</dbReference>
<evidence type="ECO:0008006" key="5">
    <source>
        <dbReference type="Google" id="ProtNLM"/>
    </source>
</evidence>
<dbReference type="InterPro" id="IPR011990">
    <property type="entry name" value="TPR-like_helical_dom_sf"/>
</dbReference>
<dbReference type="SMART" id="SM00028">
    <property type="entry name" value="TPR"/>
    <property type="match status" value="10"/>
</dbReference>
<keyword evidence="4" id="KW-1185">Reference proteome</keyword>
<sequence>MGSDRAELARLCSARNWSKAIRLLDSILARSPSSIHDLCNRAFCYSHLELHKHVVKDCDRALQLDPALLQAYVLKGKALSALDKKEDALAVWKQGYEIAVRDTTDLKQLLELEELVSSVKISETTEPADQVMDASPCDTKVVISEDRVVDTSFAVTTAADTKNVVCEEAIGTSKASSNGNTKLTNGNNKVDKNKVPSSPGKDSTGTQASKKAPKSDKKSKAKAVKEINGQAEGAADRTSSDESETISLDQTLFATKISKSSKSISLDFRLSRGIAQVNEGKYDQAISIFDQILRETPTYPEALIGRGTAYAFQRELDSAISDFTKAIQANPSAGEAWKRRGQARAALGEFKEAIEDLTKALEFEPNSPDILHERGIVNFKFKDYYSALEDLSTCVKRDKKNSSAHTYLGLTLSALGEYKRAEEEHLVAIKYDKSFLDCWAHLAQLYLDLAYPEELLSCLEKVIQIDSRFAKAYHLRGILYHGMGQHRSAIKELSIALTYEGSSIECLYLRASCHHAVGEYKAAIKDYDDVLDLELDSMDKFVLQCLAFYQKEMALYIASKANLEFSQFNIDDDVDPLFKEYWCKRLHPKNVAEKVYRQPPLRISLRSGRLNKQDFKFTKHQTTLLLAADSIGKKIQYNCRGFLPNQRQYRMAGLAAIEIAQKVSKAWRFLRNPKNIAKLVRRRDKINMSQNRGGYCSTSTLSGSPTSSPNEDRISSGISLSWHDVYNIAVKWRQISEPCDPVVWVNKLSEEFNSGFGSHTPMLLGQAKVVRYHPYCQRILESAKTIMLDLKYVNNAEDRAIFLTDIDKLKKVSNVAVHLHAHKVSIEWNLLCCSLANLIEVASSCSDLYHIVGETYWVATRCDSMAYQGRRLEGTRITTQNMGKTGFDFAIRTPCTPSRWEEYDEEMIAAWEAICEAYCNDTNPTRDPSTLDAVKDAILRMTYYWYNFMPLSRGSAAVGYIVLLGLFLAANMDITTSIPPDVQVDWEAILSPDPDTFVDAVKPWLYPSIKISRCLKDYTDVSCAFGTTGSVVAALTSVDP</sequence>
<dbReference type="GO" id="GO:0045892">
    <property type="term" value="P:negative regulation of DNA-templated transcription"/>
    <property type="evidence" value="ECO:0007669"/>
    <property type="project" value="InterPro"/>
</dbReference>
<dbReference type="Gene3D" id="1.25.40.10">
    <property type="entry name" value="Tetratricopeptide repeat domain"/>
    <property type="match status" value="3"/>
</dbReference>
<dbReference type="PROSITE" id="PS50293">
    <property type="entry name" value="TPR_REGION"/>
    <property type="match status" value="1"/>
</dbReference>
<accession>A0AAQ3SVE8</accession>
<reference evidence="3 4" key="1">
    <citation type="submission" date="2024-02" db="EMBL/GenBank/DDBJ databases">
        <title>High-quality chromosome-scale genome assembly of Pensacola bahiagrass (Paspalum notatum Flugge var. saurae).</title>
        <authorList>
            <person name="Vega J.M."/>
            <person name="Podio M."/>
            <person name="Orjuela J."/>
            <person name="Siena L.A."/>
            <person name="Pessino S.C."/>
            <person name="Combes M.C."/>
            <person name="Mariac C."/>
            <person name="Albertini E."/>
            <person name="Pupilli F."/>
            <person name="Ortiz J.P.A."/>
            <person name="Leblanc O."/>
        </authorList>
    </citation>
    <scope>NUCLEOTIDE SEQUENCE [LARGE SCALE GENOMIC DNA]</scope>
    <source>
        <strain evidence="3">R1</strain>
        <tissue evidence="3">Leaf</tissue>
    </source>
</reference>
<dbReference type="SUPFAM" id="SSF48452">
    <property type="entry name" value="TPR-like"/>
    <property type="match status" value="1"/>
</dbReference>
<dbReference type="PROSITE" id="PS50005">
    <property type="entry name" value="TPR"/>
    <property type="match status" value="3"/>
</dbReference>
<feature type="compositionally biased region" description="Low complexity" evidence="2">
    <location>
        <begin position="176"/>
        <end position="188"/>
    </location>
</feature>
<gene>
    <name evidence="3" type="ORF">U9M48_011342</name>
</gene>
<evidence type="ECO:0000313" key="4">
    <source>
        <dbReference type="Proteomes" id="UP001341281"/>
    </source>
</evidence>
<feature type="repeat" description="TPR" evidence="1">
    <location>
        <begin position="266"/>
        <end position="299"/>
    </location>
</feature>
<feature type="repeat" description="TPR" evidence="1">
    <location>
        <begin position="300"/>
        <end position="333"/>
    </location>
</feature>
<evidence type="ECO:0000256" key="1">
    <source>
        <dbReference type="PROSITE-ProRule" id="PRU00339"/>
    </source>
</evidence>
<dbReference type="AlphaFoldDB" id="A0AAQ3SVE8"/>
<organism evidence="3 4">
    <name type="scientific">Paspalum notatum var. saurae</name>
    <dbReference type="NCBI Taxonomy" id="547442"/>
    <lineage>
        <taxon>Eukaryota</taxon>
        <taxon>Viridiplantae</taxon>
        <taxon>Streptophyta</taxon>
        <taxon>Embryophyta</taxon>
        <taxon>Tracheophyta</taxon>
        <taxon>Spermatophyta</taxon>
        <taxon>Magnoliopsida</taxon>
        <taxon>Liliopsida</taxon>
        <taxon>Poales</taxon>
        <taxon>Poaceae</taxon>
        <taxon>PACMAD clade</taxon>
        <taxon>Panicoideae</taxon>
        <taxon>Andropogonodae</taxon>
        <taxon>Paspaleae</taxon>
        <taxon>Paspalinae</taxon>
        <taxon>Paspalum</taxon>
    </lineage>
</organism>
<dbReference type="InterPro" id="IPR044650">
    <property type="entry name" value="SRFR1-like"/>
</dbReference>